<evidence type="ECO:0000313" key="2">
    <source>
        <dbReference type="Proteomes" id="UP001266305"/>
    </source>
</evidence>
<feature type="non-terminal residue" evidence="1">
    <location>
        <position position="67"/>
    </location>
</feature>
<evidence type="ECO:0000313" key="1">
    <source>
        <dbReference type="EMBL" id="KAK2089919.1"/>
    </source>
</evidence>
<name>A0ABQ9TZH0_SAGOE</name>
<comment type="caution">
    <text evidence="1">The sequence shown here is derived from an EMBL/GenBank/DDBJ whole genome shotgun (WGS) entry which is preliminary data.</text>
</comment>
<organism evidence="1 2">
    <name type="scientific">Saguinus oedipus</name>
    <name type="common">Cotton-top tamarin</name>
    <name type="synonym">Oedipomidas oedipus</name>
    <dbReference type="NCBI Taxonomy" id="9490"/>
    <lineage>
        <taxon>Eukaryota</taxon>
        <taxon>Metazoa</taxon>
        <taxon>Chordata</taxon>
        <taxon>Craniata</taxon>
        <taxon>Vertebrata</taxon>
        <taxon>Euteleostomi</taxon>
        <taxon>Mammalia</taxon>
        <taxon>Eutheria</taxon>
        <taxon>Euarchontoglires</taxon>
        <taxon>Primates</taxon>
        <taxon>Haplorrhini</taxon>
        <taxon>Platyrrhini</taxon>
        <taxon>Cebidae</taxon>
        <taxon>Callitrichinae</taxon>
        <taxon>Saguinus</taxon>
    </lineage>
</organism>
<accession>A0ABQ9TZH0</accession>
<proteinExistence type="predicted"/>
<protein>
    <submittedName>
        <fullName evidence="1">Uncharacterized protein</fullName>
    </submittedName>
</protein>
<dbReference type="EMBL" id="JASSZA010000018">
    <property type="protein sequence ID" value="KAK2089919.1"/>
    <property type="molecule type" value="Genomic_DNA"/>
</dbReference>
<dbReference type="Proteomes" id="UP001266305">
    <property type="component" value="Unassembled WGS sequence"/>
</dbReference>
<keyword evidence="2" id="KW-1185">Reference proteome</keyword>
<sequence length="67" mass="6977">MASPTAVAPYLAAVHTALQVSRTEHGRGDDATIHVPAVADLVGNQRDGRMVQDRGGVTCFKASEGIC</sequence>
<reference evidence="1 2" key="1">
    <citation type="submission" date="2023-05" db="EMBL/GenBank/DDBJ databases">
        <title>B98-5 Cell Line De Novo Hybrid Assembly: An Optical Mapping Approach.</title>
        <authorList>
            <person name="Kananen K."/>
            <person name="Auerbach J.A."/>
            <person name="Kautto E."/>
            <person name="Blachly J.S."/>
        </authorList>
    </citation>
    <scope>NUCLEOTIDE SEQUENCE [LARGE SCALE GENOMIC DNA]</scope>
    <source>
        <strain evidence="1">B95-8</strain>
        <tissue evidence="1">Cell line</tissue>
    </source>
</reference>
<gene>
    <name evidence="1" type="ORF">P7K49_032585</name>
</gene>